<sequence>MLCIQVAIVENEEPYRKQPEELLHMWEQEKQKCELLIQCFTKGEDFLKEDVANFHIIFMDIELDGEISGIKTAHILKKRGSRIPLAFLTMHEIYVYDGYDTNAMAFILKPVQYERIRTCMDNALERMSDAKYIFNSKDTILSIPYADILYCQAALHYTTLVTVSETITHKIPFYEILGQLPRQFVRCHRTTSVNVMHIKQIKGRELLVSNSTWLTISKPYLNQVRETYMDWISF</sequence>
<evidence type="ECO:0000313" key="10">
    <source>
        <dbReference type="Proteomes" id="UP000501069"/>
    </source>
</evidence>
<dbReference type="InterPro" id="IPR046947">
    <property type="entry name" value="LytR-like"/>
</dbReference>
<organism evidence="6 9">
    <name type="scientific">Enterocloster clostridioformis</name>
    <dbReference type="NCBI Taxonomy" id="1531"/>
    <lineage>
        <taxon>Bacteria</taxon>
        <taxon>Bacillati</taxon>
        <taxon>Bacillota</taxon>
        <taxon>Clostridia</taxon>
        <taxon>Lachnospirales</taxon>
        <taxon>Lachnospiraceae</taxon>
        <taxon>Enterocloster</taxon>
    </lineage>
</organism>
<comment type="function">
    <text evidence="2">May play the central regulatory role in sporulation. It may be an element of the effector pathway responsible for the activation of sporulation genes in response to nutritional stress. Spo0A may act in concert with spo0H (a sigma factor) to control the expression of some genes that are critical to the sporulation process.</text>
</comment>
<dbReference type="Gene3D" id="3.40.50.2300">
    <property type="match status" value="1"/>
</dbReference>
<reference evidence="7" key="4">
    <citation type="submission" date="2020-02" db="EMBL/GenBank/DDBJ databases">
        <authorList>
            <person name="Littmann E."/>
            <person name="Sorbara M."/>
        </authorList>
    </citation>
    <scope>NUCLEOTIDE SEQUENCE</scope>
    <source>
        <strain evidence="7">MSK.2.26</strain>
    </source>
</reference>
<evidence type="ECO:0000256" key="2">
    <source>
        <dbReference type="ARBA" id="ARBA00024867"/>
    </source>
</evidence>
<dbReference type="Proteomes" id="UP000719916">
    <property type="component" value="Unassembled WGS sequence"/>
</dbReference>
<reference evidence="8 10" key="2">
    <citation type="submission" date="2019-11" db="EMBL/GenBank/DDBJ databases">
        <title>FDA dAtabase for Regulatory Grade micrObial Sequences (FDA-ARGOS): Supporting development and validation of Infectious Disease Dx tests.</title>
        <authorList>
            <person name="Turner S."/>
            <person name="Byrd R."/>
            <person name="Tallon L."/>
            <person name="Sadzewicz L."/>
            <person name="Vavikolanu K."/>
            <person name="Mehta A."/>
            <person name="Aluvathingal J."/>
            <person name="Nadendla S."/>
            <person name="Myers T."/>
            <person name="Yan Y."/>
            <person name="Sichtig H."/>
        </authorList>
    </citation>
    <scope>NUCLEOTIDE SEQUENCE [LARGE SCALE GENOMIC DNA]</scope>
    <source>
        <strain evidence="8 10">FDAARGOS_739</strain>
    </source>
</reference>
<feature type="domain" description="HTH LytTR-type" evidence="5">
    <location>
        <begin position="134"/>
        <end position="230"/>
    </location>
</feature>
<dbReference type="SUPFAM" id="SSF52172">
    <property type="entry name" value="CheY-like"/>
    <property type="match status" value="1"/>
</dbReference>
<dbReference type="Proteomes" id="UP000501069">
    <property type="component" value="Chromosome"/>
</dbReference>
<dbReference type="PANTHER" id="PTHR37299:SF1">
    <property type="entry name" value="STAGE 0 SPORULATION PROTEIN A HOMOLOG"/>
    <property type="match status" value="1"/>
</dbReference>
<dbReference type="AlphaFoldDB" id="A0A829W065"/>
<keyword evidence="6" id="KW-0238">DNA-binding</keyword>
<evidence type="ECO:0000313" key="7">
    <source>
        <dbReference type="EMBL" id="NSJ44976.1"/>
    </source>
</evidence>
<accession>A0A829W065</accession>
<evidence type="ECO:0000313" key="6">
    <source>
        <dbReference type="EMBL" id="GEA34708.1"/>
    </source>
</evidence>
<dbReference type="Pfam" id="PF04397">
    <property type="entry name" value="LytTR"/>
    <property type="match status" value="1"/>
</dbReference>
<dbReference type="RefSeq" id="WP_002587257.1">
    <property type="nucleotide sequence ID" value="NZ_BJLB01000001.1"/>
</dbReference>
<dbReference type="PROSITE" id="PS50930">
    <property type="entry name" value="HTH_LYTTR"/>
    <property type="match status" value="1"/>
</dbReference>
<dbReference type="Proteomes" id="UP000315200">
    <property type="component" value="Unassembled WGS sequence"/>
</dbReference>
<dbReference type="Pfam" id="PF00072">
    <property type="entry name" value="Response_reg"/>
    <property type="match status" value="1"/>
</dbReference>
<dbReference type="EMBL" id="JAAISW010000027">
    <property type="protein sequence ID" value="NSJ44976.1"/>
    <property type="molecule type" value="Genomic_DNA"/>
</dbReference>
<evidence type="ECO:0000256" key="1">
    <source>
        <dbReference type="ARBA" id="ARBA00018672"/>
    </source>
</evidence>
<evidence type="ECO:0000313" key="11">
    <source>
        <dbReference type="Proteomes" id="UP000719916"/>
    </source>
</evidence>
<dbReference type="GO" id="GO:0000156">
    <property type="term" value="F:phosphorelay response regulator activity"/>
    <property type="evidence" value="ECO:0007669"/>
    <property type="project" value="InterPro"/>
</dbReference>
<dbReference type="PANTHER" id="PTHR37299">
    <property type="entry name" value="TRANSCRIPTIONAL REGULATOR-RELATED"/>
    <property type="match status" value="1"/>
</dbReference>
<proteinExistence type="predicted"/>
<dbReference type="PROSITE" id="PS50110">
    <property type="entry name" value="RESPONSE_REGULATORY"/>
    <property type="match status" value="1"/>
</dbReference>
<evidence type="ECO:0000256" key="3">
    <source>
        <dbReference type="PROSITE-ProRule" id="PRU00169"/>
    </source>
</evidence>
<protein>
    <recommendedName>
        <fullName evidence="1">Stage 0 sporulation protein A homolog</fullName>
    </recommendedName>
</protein>
<dbReference type="SMART" id="SM00850">
    <property type="entry name" value="LytTR"/>
    <property type="match status" value="1"/>
</dbReference>
<dbReference type="InterPro" id="IPR007492">
    <property type="entry name" value="LytTR_DNA-bd_dom"/>
</dbReference>
<dbReference type="GeneID" id="57962186"/>
<evidence type="ECO:0000259" key="5">
    <source>
        <dbReference type="PROSITE" id="PS50930"/>
    </source>
</evidence>
<dbReference type="Gene3D" id="2.40.50.1020">
    <property type="entry name" value="LytTr DNA-binding domain"/>
    <property type="match status" value="1"/>
</dbReference>
<evidence type="ECO:0000313" key="8">
    <source>
        <dbReference type="EMBL" id="QIX91477.1"/>
    </source>
</evidence>
<feature type="domain" description="Response regulatory" evidence="4">
    <location>
        <begin position="5"/>
        <end position="124"/>
    </location>
</feature>
<feature type="modified residue" description="4-aspartylphosphate" evidence="3">
    <location>
        <position position="60"/>
    </location>
</feature>
<keyword evidence="3" id="KW-0597">Phosphoprotein</keyword>
<evidence type="ECO:0000259" key="4">
    <source>
        <dbReference type="PROSITE" id="PS50110"/>
    </source>
</evidence>
<reference evidence="7 11" key="3">
    <citation type="journal article" date="2020" name="Cell Host Microbe">
        <title>Functional and Genomic Variation between Human-Derived Isolates of Lachnospiraceae Reveals Inter- and Intra-Species Diversity.</title>
        <authorList>
            <person name="Sorbara M.T."/>
            <person name="Littmann E.R."/>
            <person name="Fontana E."/>
            <person name="Moody T.U."/>
            <person name="Kohout C.E."/>
            <person name="Gjonbalaj M."/>
            <person name="Eaton V."/>
            <person name="Seok R."/>
            <person name="Leiner I.M."/>
            <person name="Pamer E.G."/>
        </authorList>
    </citation>
    <scope>NUCLEOTIDE SEQUENCE [LARGE SCALE GENOMIC DNA]</scope>
    <source>
        <strain evidence="7 11">MSK.2.26</strain>
    </source>
</reference>
<name>A0A829W065_9FIRM</name>
<dbReference type="SMART" id="SM00448">
    <property type="entry name" value="REC"/>
    <property type="match status" value="1"/>
</dbReference>
<dbReference type="InterPro" id="IPR011006">
    <property type="entry name" value="CheY-like_superfamily"/>
</dbReference>
<dbReference type="GO" id="GO:0003677">
    <property type="term" value="F:DNA binding"/>
    <property type="evidence" value="ECO:0007669"/>
    <property type="project" value="UniProtKB-KW"/>
</dbReference>
<dbReference type="EMBL" id="BJLB01000001">
    <property type="protein sequence ID" value="GEA34708.1"/>
    <property type="molecule type" value="Genomic_DNA"/>
</dbReference>
<dbReference type="EMBL" id="CP050964">
    <property type="protein sequence ID" value="QIX91477.1"/>
    <property type="molecule type" value="Genomic_DNA"/>
</dbReference>
<reference evidence="6 9" key="1">
    <citation type="submission" date="2019-06" db="EMBL/GenBank/DDBJ databases">
        <title>Draft genome sequence of [Clostridium] clostridioforme NBRC 113352.</title>
        <authorList>
            <person name="Miura T."/>
            <person name="Furukawa M."/>
            <person name="Shimamura M."/>
            <person name="Ohyama Y."/>
            <person name="Yamazoe A."/>
            <person name="Kawasaki H."/>
        </authorList>
    </citation>
    <scope>NUCLEOTIDE SEQUENCE [LARGE SCALE GENOMIC DNA]</scope>
    <source>
        <strain evidence="6 9">NBRC 113352</strain>
    </source>
</reference>
<evidence type="ECO:0000313" key="9">
    <source>
        <dbReference type="Proteomes" id="UP000315200"/>
    </source>
</evidence>
<gene>
    <name evidence="6" type="primary">rgbR</name>
    <name evidence="6" type="ORF">Ccl03g_04210</name>
    <name evidence="8" type="ORF">FOC47_13530</name>
    <name evidence="7" type="ORF">G5B26_15560</name>
</gene>
<dbReference type="InterPro" id="IPR001789">
    <property type="entry name" value="Sig_transdc_resp-reg_receiver"/>
</dbReference>